<proteinExistence type="predicted"/>
<name>A0A8C6YQ90_NOTPE</name>
<dbReference type="InterPro" id="IPR056264">
    <property type="entry name" value="R2_ABCA1-4-like"/>
</dbReference>
<feature type="domain" description="ABC transporter" evidence="2">
    <location>
        <begin position="55"/>
        <end position="130"/>
    </location>
</feature>
<evidence type="ECO:0000313" key="4">
    <source>
        <dbReference type="Ensembl" id="ENSNPEP00000001771.1"/>
    </source>
</evidence>
<dbReference type="Pfam" id="PF23321">
    <property type="entry name" value="R1_ABCA1"/>
    <property type="match status" value="1"/>
</dbReference>
<dbReference type="PANTHER" id="PTHR19229">
    <property type="entry name" value="ATP-BINDING CASSETTE TRANSPORTER SUBFAMILY A ABCA"/>
    <property type="match status" value="1"/>
</dbReference>
<evidence type="ECO:0000259" key="3">
    <source>
        <dbReference type="Pfam" id="PF23321"/>
    </source>
</evidence>
<dbReference type="GO" id="GO:0016887">
    <property type="term" value="F:ATP hydrolysis activity"/>
    <property type="evidence" value="ECO:0007669"/>
    <property type="project" value="InterPro"/>
</dbReference>
<evidence type="ECO:0008006" key="6">
    <source>
        <dbReference type="Google" id="ProtNLM"/>
    </source>
</evidence>
<dbReference type="Ensembl" id="ENSNPET00000001805.1">
    <property type="protein sequence ID" value="ENSNPEP00000001771.1"/>
    <property type="gene ID" value="ENSNPEG00000001367.1"/>
</dbReference>
<protein>
    <recommendedName>
        <fullName evidence="6">ABCA1 protein</fullName>
    </recommendedName>
</protein>
<dbReference type="GO" id="GO:0034188">
    <property type="term" value="F:apolipoprotein A-I receptor activity"/>
    <property type="evidence" value="ECO:0007669"/>
    <property type="project" value="TreeGrafter"/>
</dbReference>
<reference evidence="4" key="1">
    <citation type="submission" date="2025-08" db="UniProtKB">
        <authorList>
            <consortium name="Ensembl"/>
        </authorList>
    </citation>
    <scope>IDENTIFICATION</scope>
</reference>
<dbReference type="GO" id="GO:0005524">
    <property type="term" value="F:ATP binding"/>
    <property type="evidence" value="ECO:0007669"/>
    <property type="project" value="InterPro"/>
</dbReference>
<dbReference type="Pfam" id="PF00005">
    <property type="entry name" value="ABC_tran"/>
    <property type="match status" value="1"/>
</dbReference>
<accession>A0A8C6YQ90</accession>
<dbReference type="InterPro" id="IPR026082">
    <property type="entry name" value="ABCA"/>
</dbReference>
<dbReference type="PANTHER" id="PTHR19229:SF49">
    <property type="entry name" value="PHOSPHOLIPID-TRANSPORTING ATPASE ABCA7"/>
    <property type="match status" value="1"/>
</dbReference>
<dbReference type="GO" id="GO:0090556">
    <property type="term" value="F:phosphatidylserine floppase activity"/>
    <property type="evidence" value="ECO:0007669"/>
    <property type="project" value="TreeGrafter"/>
</dbReference>
<dbReference type="Gene3D" id="3.40.50.300">
    <property type="entry name" value="P-loop containing nucleotide triphosphate hydrolases"/>
    <property type="match status" value="2"/>
</dbReference>
<dbReference type="InterPro" id="IPR027417">
    <property type="entry name" value="P-loop_NTPase"/>
</dbReference>
<evidence type="ECO:0000313" key="5">
    <source>
        <dbReference type="Proteomes" id="UP000694420"/>
    </source>
</evidence>
<dbReference type="SUPFAM" id="SSF52540">
    <property type="entry name" value="P-loop containing nucleoside triphosphate hydrolases"/>
    <property type="match status" value="1"/>
</dbReference>
<feature type="domain" description="ABCA1-4-like C-terminal R2 regulatory" evidence="3">
    <location>
        <begin position="230"/>
        <end position="302"/>
    </location>
</feature>
<dbReference type="GO" id="GO:0090554">
    <property type="term" value="F:phosphatidylcholine floppase activity"/>
    <property type="evidence" value="ECO:0007669"/>
    <property type="project" value="TreeGrafter"/>
</dbReference>
<dbReference type="InterPro" id="IPR003439">
    <property type="entry name" value="ABC_transporter-like_ATP-bd"/>
</dbReference>
<evidence type="ECO:0000259" key="2">
    <source>
        <dbReference type="Pfam" id="PF00005"/>
    </source>
</evidence>
<organism evidence="4 5">
    <name type="scientific">Nothoprocta perdicaria</name>
    <name type="common">Chilean tinamou</name>
    <name type="synonym">Crypturus perdicarius</name>
    <dbReference type="NCBI Taxonomy" id="30464"/>
    <lineage>
        <taxon>Eukaryota</taxon>
        <taxon>Metazoa</taxon>
        <taxon>Chordata</taxon>
        <taxon>Craniata</taxon>
        <taxon>Vertebrata</taxon>
        <taxon>Euteleostomi</taxon>
        <taxon>Archelosauria</taxon>
        <taxon>Archosauria</taxon>
        <taxon>Dinosauria</taxon>
        <taxon>Saurischia</taxon>
        <taxon>Theropoda</taxon>
        <taxon>Coelurosauria</taxon>
        <taxon>Aves</taxon>
        <taxon>Palaeognathae</taxon>
        <taxon>Tinamiformes</taxon>
        <taxon>Tinamidae</taxon>
        <taxon>Nothoprocta</taxon>
    </lineage>
</organism>
<evidence type="ECO:0000256" key="1">
    <source>
        <dbReference type="SAM" id="MobiDB-lite"/>
    </source>
</evidence>
<dbReference type="GO" id="GO:0140359">
    <property type="term" value="F:ABC-type transporter activity"/>
    <property type="evidence" value="ECO:0007669"/>
    <property type="project" value="InterPro"/>
</dbReference>
<dbReference type="AlphaFoldDB" id="A0A8C6YQ90"/>
<reference evidence="4" key="2">
    <citation type="submission" date="2025-09" db="UniProtKB">
        <authorList>
            <consortium name="Ensembl"/>
        </authorList>
    </citation>
    <scope>IDENTIFICATION</scope>
</reference>
<keyword evidence="5" id="KW-1185">Reference proteome</keyword>
<dbReference type="GO" id="GO:0016020">
    <property type="term" value="C:membrane"/>
    <property type="evidence" value="ECO:0007669"/>
    <property type="project" value="InterPro"/>
</dbReference>
<dbReference type="GO" id="GO:0033700">
    <property type="term" value="P:phospholipid efflux"/>
    <property type="evidence" value="ECO:0007669"/>
    <property type="project" value="TreeGrafter"/>
</dbReference>
<feature type="region of interest" description="Disordered" evidence="1">
    <location>
        <begin position="142"/>
        <end position="173"/>
    </location>
</feature>
<sequence length="356" mass="38033">GQEDEDVARERARVGAAKVPAVDRLCVAIPPGEVSAAAPRGAGPDGRCCSPCTSRQCFGLLGVNGAGKTTTFKMLTGDTEVTLGEAWLQGHSVRTELPSVHQSMGYCPQFDAITDLLTGREHLEFYTQTVHGHRAARLPARRLPGERGASGVPLPRPPGLTAAPLQDEPTTGMDPRARRFLWDCILSRGAHGGTAGSMEECEALCTRMAIMVNGRFRCLGSIQHLKNRFGDGYTVVVRAGARGPALLEGALRRRLPGLVLQERHGALLRCRLPAAAASLATVFSVLAAEREPCGIQDYSVSQTTLDQVCRGCRCRASGDGDRGAALSLFFQPVKEASQGLTRGTFYHLACKAEEIT</sequence>
<dbReference type="GO" id="GO:0033344">
    <property type="term" value="P:cholesterol efflux"/>
    <property type="evidence" value="ECO:0007669"/>
    <property type="project" value="TreeGrafter"/>
</dbReference>
<dbReference type="Proteomes" id="UP000694420">
    <property type="component" value="Unplaced"/>
</dbReference>